<dbReference type="SUPFAM" id="SSF47598">
    <property type="entry name" value="Ribbon-helix-helix"/>
    <property type="match status" value="1"/>
</dbReference>
<name>A0ABV9I685_9DEIO</name>
<dbReference type="RefSeq" id="WP_380060760.1">
    <property type="nucleotide sequence ID" value="NZ_JBHSEI010000002.1"/>
</dbReference>
<evidence type="ECO:0000313" key="2">
    <source>
        <dbReference type="Proteomes" id="UP001595952"/>
    </source>
</evidence>
<proteinExistence type="predicted"/>
<sequence length="82" mass="9229">MTVGKISVSLETDLLVFLTTYQERHHLRSKSEAVAQALELLRERELETQYTAALQDWQDSGEAEVWDTAVGDALTEGPRAPR</sequence>
<evidence type="ECO:0000313" key="1">
    <source>
        <dbReference type="EMBL" id="MFC4637725.1"/>
    </source>
</evidence>
<accession>A0ABV9I685</accession>
<organism evidence="1 2">
    <name type="scientific">Deinococcus hohokamensis</name>
    <dbReference type="NCBI Taxonomy" id="309883"/>
    <lineage>
        <taxon>Bacteria</taxon>
        <taxon>Thermotogati</taxon>
        <taxon>Deinococcota</taxon>
        <taxon>Deinococci</taxon>
        <taxon>Deinococcales</taxon>
        <taxon>Deinococcaceae</taxon>
        <taxon>Deinococcus</taxon>
    </lineage>
</organism>
<evidence type="ECO:0008006" key="3">
    <source>
        <dbReference type="Google" id="ProtNLM"/>
    </source>
</evidence>
<dbReference type="EMBL" id="JBHSEI010000002">
    <property type="protein sequence ID" value="MFC4637725.1"/>
    <property type="molecule type" value="Genomic_DNA"/>
</dbReference>
<protein>
    <recommendedName>
        <fullName evidence="3">Antitoxin</fullName>
    </recommendedName>
</protein>
<reference evidence="2" key="1">
    <citation type="journal article" date="2019" name="Int. J. Syst. Evol. Microbiol.">
        <title>The Global Catalogue of Microorganisms (GCM) 10K type strain sequencing project: providing services to taxonomists for standard genome sequencing and annotation.</title>
        <authorList>
            <consortium name="The Broad Institute Genomics Platform"/>
            <consortium name="The Broad Institute Genome Sequencing Center for Infectious Disease"/>
            <person name="Wu L."/>
            <person name="Ma J."/>
        </authorList>
    </citation>
    <scope>NUCLEOTIDE SEQUENCE [LARGE SCALE GENOMIC DNA]</scope>
    <source>
        <strain evidence="2">CCUG 55995</strain>
    </source>
</reference>
<keyword evidence="2" id="KW-1185">Reference proteome</keyword>
<dbReference type="InterPro" id="IPR010985">
    <property type="entry name" value="Ribbon_hlx_hlx"/>
</dbReference>
<gene>
    <name evidence="1" type="ORF">ACFO0D_05145</name>
</gene>
<comment type="caution">
    <text evidence="1">The sequence shown here is derived from an EMBL/GenBank/DDBJ whole genome shotgun (WGS) entry which is preliminary data.</text>
</comment>
<dbReference type="Proteomes" id="UP001595952">
    <property type="component" value="Unassembled WGS sequence"/>
</dbReference>